<accession>A0A7I7NLU8</accession>
<organism evidence="1 2">
    <name type="scientific">Mycobacterium lacus</name>
    <dbReference type="NCBI Taxonomy" id="169765"/>
    <lineage>
        <taxon>Bacteria</taxon>
        <taxon>Bacillati</taxon>
        <taxon>Actinomycetota</taxon>
        <taxon>Actinomycetes</taxon>
        <taxon>Mycobacteriales</taxon>
        <taxon>Mycobacteriaceae</taxon>
        <taxon>Mycobacterium</taxon>
    </lineage>
</organism>
<dbReference type="Proteomes" id="UP000466396">
    <property type="component" value="Chromosome"/>
</dbReference>
<sequence>MLGGYPRPVTEARMTFRMVRCRSVSVESTGIKRPSAASASDLLRRVEVSVLSLMALNVAAAAQIIKHVFDKCVAGAG</sequence>
<protein>
    <submittedName>
        <fullName evidence="1">Uncharacterized protein</fullName>
    </submittedName>
</protein>
<gene>
    <name evidence="1" type="ORF">MLAC_26520</name>
</gene>
<evidence type="ECO:0000313" key="1">
    <source>
        <dbReference type="EMBL" id="BBX97358.1"/>
    </source>
</evidence>
<proteinExistence type="predicted"/>
<dbReference type="KEGG" id="mlj:MLAC_26520"/>
<dbReference type="EMBL" id="AP022581">
    <property type="protein sequence ID" value="BBX97358.1"/>
    <property type="molecule type" value="Genomic_DNA"/>
</dbReference>
<keyword evidence="2" id="KW-1185">Reference proteome</keyword>
<evidence type="ECO:0000313" key="2">
    <source>
        <dbReference type="Proteomes" id="UP000466396"/>
    </source>
</evidence>
<name>A0A7I7NLU8_9MYCO</name>
<dbReference type="AlphaFoldDB" id="A0A7I7NLU8"/>
<reference evidence="1 2" key="1">
    <citation type="journal article" date="2019" name="Emerg. Microbes Infect.">
        <title>Comprehensive subspecies identification of 175 nontuberculous mycobacteria species based on 7547 genomic profiles.</title>
        <authorList>
            <person name="Matsumoto Y."/>
            <person name="Kinjo T."/>
            <person name="Motooka D."/>
            <person name="Nabeya D."/>
            <person name="Jung N."/>
            <person name="Uechi K."/>
            <person name="Horii T."/>
            <person name="Iida T."/>
            <person name="Fujita J."/>
            <person name="Nakamura S."/>
        </authorList>
    </citation>
    <scope>NUCLEOTIDE SEQUENCE [LARGE SCALE GENOMIC DNA]</scope>
    <source>
        <strain evidence="1 2">JCM 15657</strain>
    </source>
</reference>